<evidence type="ECO:0000313" key="15">
    <source>
        <dbReference type="Proteomes" id="UP000094256"/>
    </source>
</evidence>
<dbReference type="Gene3D" id="2.40.170.20">
    <property type="entry name" value="TonB-dependent receptor, beta-barrel domain"/>
    <property type="match status" value="1"/>
</dbReference>
<evidence type="ECO:0000256" key="8">
    <source>
        <dbReference type="PROSITE-ProRule" id="PRU01360"/>
    </source>
</evidence>
<keyword evidence="2 8" id="KW-0813">Transport</keyword>
<reference evidence="14 15" key="1">
    <citation type="submission" date="2016-01" db="EMBL/GenBank/DDBJ databases">
        <title>Complete genome and mega plasmid sequence of Sphingomonas panacis DCY99 elicits systemic resistance in rice to Xanthomonas oryzae.</title>
        <authorList>
            <person name="Kim Y.J."/>
            <person name="Yang D.C."/>
            <person name="Sing P."/>
        </authorList>
    </citation>
    <scope>NUCLEOTIDE SEQUENCE [LARGE SCALE GENOMIC DNA]</scope>
    <source>
        <strain evidence="14 15">DCY99</strain>
    </source>
</reference>
<proteinExistence type="inferred from homology"/>
<feature type="domain" description="TonB-dependent receptor-like beta-barrel" evidence="12">
    <location>
        <begin position="423"/>
        <end position="927"/>
    </location>
</feature>
<dbReference type="PANTHER" id="PTHR47234:SF3">
    <property type="entry name" value="SECRETIN_TONB SHORT N-TERMINAL DOMAIN-CONTAINING PROTEIN"/>
    <property type="match status" value="1"/>
</dbReference>
<evidence type="ECO:0000256" key="1">
    <source>
        <dbReference type="ARBA" id="ARBA00004571"/>
    </source>
</evidence>
<evidence type="ECO:0000256" key="4">
    <source>
        <dbReference type="ARBA" id="ARBA00022692"/>
    </source>
</evidence>
<keyword evidence="5 9" id="KW-0798">TonB box</keyword>
<evidence type="ECO:0008006" key="16">
    <source>
        <dbReference type="Google" id="ProtNLM"/>
    </source>
</evidence>
<dbReference type="PROSITE" id="PS52016">
    <property type="entry name" value="TONB_DEPENDENT_REC_3"/>
    <property type="match status" value="1"/>
</dbReference>
<dbReference type="STRING" id="1560345.AWL63_01630"/>
<keyword evidence="3 8" id="KW-1134">Transmembrane beta strand</keyword>
<dbReference type="RefSeq" id="WP_069203455.1">
    <property type="nucleotide sequence ID" value="NZ_CP014168.1"/>
</dbReference>
<name>A0A1B3Z619_9SPHN</name>
<dbReference type="Pfam" id="PF07715">
    <property type="entry name" value="Plug"/>
    <property type="match status" value="1"/>
</dbReference>
<keyword evidence="11" id="KW-0732">Signal</keyword>
<dbReference type="InterPro" id="IPR036942">
    <property type="entry name" value="Beta-barrel_TonB_sf"/>
</dbReference>
<evidence type="ECO:0000256" key="7">
    <source>
        <dbReference type="ARBA" id="ARBA00023237"/>
    </source>
</evidence>
<feature type="chain" id="PRO_5008556109" description="TonB-dependent receptor" evidence="11">
    <location>
        <begin position="31"/>
        <end position="960"/>
    </location>
</feature>
<keyword evidence="15" id="KW-1185">Reference proteome</keyword>
<dbReference type="OrthoDB" id="7051241at2"/>
<evidence type="ECO:0000259" key="13">
    <source>
        <dbReference type="Pfam" id="PF07715"/>
    </source>
</evidence>
<dbReference type="InterPro" id="IPR039426">
    <property type="entry name" value="TonB-dep_rcpt-like"/>
</dbReference>
<feature type="domain" description="TonB-dependent receptor plug" evidence="13">
    <location>
        <begin position="80"/>
        <end position="193"/>
    </location>
</feature>
<keyword evidence="4 8" id="KW-0812">Transmembrane</keyword>
<feature type="signal peptide" evidence="11">
    <location>
        <begin position="1"/>
        <end position="30"/>
    </location>
</feature>
<dbReference type="InterPro" id="IPR012910">
    <property type="entry name" value="Plug_dom"/>
</dbReference>
<dbReference type="PROSITE" id="PS51257">
    <property type="entry name" value="PROKAR_LIPOPROTEIN"/>
    <property type="match status" value="1"/>
</dbReference>
<evidence type="ECO:0000256" key="10">
    <source>
        <dbReference type="SAM" id="MobiDB-lite"/>
    </source>
</evidence>
<comment type="similarity">
    <text evidence="8 9">Belongs to the TonB-dependent receptor family.</text>
</comment>
<gene>
    <name evidence="14" type="ORF">AWL63_01630</name>
</gene>
<evidence type="ECO:0000256" key="11">
    <source>
        <dbReference type="SAM" id="SignalP"/>
    </source>
</evidence>
<dbReference type="Pfam" id="PF00593">
    <property type="entry name" value="TonB_dep_Rec_b-barrel"/>
    <property type="match status" value="1"/>
</dbReference>
<organism evidence="14 15">
    <name type="scientific">Sphingomonas panacis</name>
    <dbReference type="NCBI Taxonomy" id="1560345"/>
    <lineage>
        <taxon>Bacteria</taxon>
        <taxon>Pseudomonadati</taxon>
        <taxon>Pseudomonadota</taxon>
        <taxon>Alphaproteobacteria</taxon>
        <taxon>Sphingomonadales</taxon>
        <taxon>Sphingomonadaceae</taxon>
        <taxon>Sphingomonas</taxon>
    </lineage>
</organism>
<evidence type="ECO:0000256" key="6">
    <source>
        <dbReference type="ARBA" id="ARBA00023136"/>
    </source>
</evidence>
<evidence type="ECO:0000256" key="5">
    <source>
        <dbReference type="ARBA" id="ARBA00023077"/>
    </source>
</evidence>
<dbReference type="Gene3D" id="2.170.130.10">
    <property type="entry name" value="TonB-dependent receptor, plug domain"/>
    <property type="match status" value="1"/>
</dbReference>
<comment type="subcellular location">
    <subcellularLocation>
        <location evidence="1 8">Cell outer membrane</location>
        <topology evidence="1 8">Multi-pass membrane protein</topology>
    </subcellularLocation>
</comment>
<protein>
    <recommendedName>
        <fullName evidence="16">TonB-dependent receptor</fullName>
    </recommendedName>
</protein>
<evidence type="ECO:0000259" key="12">
    <source>
        <dbReference type="Pfam" id="PF00593"/>
    </source>
</evidence>
<evidence type="ECO:0000256" key="2">
    <source>
        <dbReference type="ARBA" id="ARBA00022448"/>
    </source>
</evidence>
<dbReference type="InterPro" id="IPR000531">
    <property type="entry name" value="Beta-barrel_TonB"/>
</dbReference>
<sequence length="960" mass="101467">MGITKLALLRHASGSTMALACMLCASTALAQTAAPLAQPSGETPPAVSEGAGQVASAEPEASPGKDIIVTGSRLGRSSYTSPTPVNVIGAERLADLGISNVADGLNQLPAFRAATSPTANLFRVQASVAARTLDLRGLGPTRTLTLVDGRRFTPSSDLGTIDLNAIPSLLVSRSEVVTGGASAAYGADAVAGVVNIILDTKLKGIKADINSGISQQGDGRNFYAAIAGGTDFAGGRGHTVLGLEFAKEYGVGDIEDRDWGRRHENYVSNPGWPGNGQPATIVSPNAVFVLTKGGLIPSGPLKGTQFNAAGQPVPFQFGNPVGGTLMIGGDPVIDAAYIIGNVPLSSPNQHFSAFSHSDFEITPDLNAVLELSFASVQGGPVAGADPYDFSKSIAIDNAYLPAATRAAMVAAGVTSIPVSRLSSEYGAQQIGTSDNKTYRVMVGLNGTIFGTWKWDGHYDYGRTDGYVKLLRNRVATRWSQAVDAVVGPGGNIVCRSTLTNPTNGCAPVNFFGINQPSAAAIAYTMPDAWQSRRFEQHDAALNVRGSLFDTWAGPVALAVGGEFRRFTYRGDADPISQSIGFIQNYAVALPAGGQNVAEGYVEANLPLLKDSPLGKSLDVDGAFRYTNYSITGSAPTWKVGVVYRPDAQFLFRVTRSEDIRAPAPAELSPLSSLSGLPLTDPTNRSTYFMNVITSGNPKLKLEKASTFTAGGVFQPHFLPRFSLSLDYYNIKIRQAIDILAAQATINLCASGNTSLCQFVTRDGPTGLITAVTSSYQNLSTLNAAGYELSADYRIDVGKGRVNLSLNANYVDHLTTIDAAGTKQEFSNWTGNPGSIQNLLGVPRWRANTVLSYSQDTFGVTAEGRYIPRGLLDPTKIGPGQTGYRPALSNSISDNFIAARFYLDFSARFNIAGPAKSKMQVYFVVNNVIDSDPPSTLRLFGNPLLFDPIGRAFKVGVRANF</sequence>
<dbReference type="GO" id="GO:0009279">
    <property type="term" value="C:cell outer membrane"/>
    <property type="evidence" value="ECO:0007669"/>
    <property type="project" value="UniProtKB-SubCell"/>
</dbReference>
<evidence type="ECO:0000256" key="9">
    <source>
        <dbReference type="RuleBase" id="RU003357"/>
    </source>
</evidence>
<accession>A0A1B3Z619</accession>
<dbReference type="PANTHER" id="PTHR47234">
    <property type="match status" value="1"/>
</dbReference>
<dbReference type="SUPFAM" id="SSF56935">
    <property type="entry name" value="Porins"/>
    <property type="match status" value="1"/>
</dbReference>
<feature type="region of interest" description="Disordered" evidence="10">
    <location>
        <begin position="36"/>
        <end position="81"/>
    </location>
</feature>
<evidence type="ECO:0000256" key="3">
    <source>
        <dbReference type="ARBA" id="ARBA00022452"/>
    </source>
</evidence>
<dbReference type="KEGG" id="span:AWL63_01630"/>
<dbReference type="InterPro" id="IPR037066">
    <property type="entry name" value="Plug_dom_sf"/>
</dbReference>
<dbReference type="EMBL" id="CP014168">
    <property type="protein sequence ID" value="AOH82871.1"/>
    <property type="molecule type" value="Genomic_DNA"/>
</dbReference>
<keyword evidence="6 8" id="KW-0472">Membrane</keyword>
<dbReference type="Proteomes" id="UP000094256">
    <property type="component" value="Chromosome"/>
</dbReference>
<evidence type="ECO:0000313" key="14">
    <source>
        <dbReference type="EMBL" id="AOH82871.1"/>
    </source>
</evidence>
<keyword evidence="7 8" id="KW-0998">Cell outer membrane</keyword>
<dbReference type="AlphaFoldDB" id="A0A1B3Z619"/>